<organism evidence="1 2">
    <name type="scientific">Dreissena polymorpha</name>
    <name type="common">Zebra mussel</name>
    <name type="synonym">Mytilus polymorpha</name>
    <dbReference type="NCBI Taxonomy" id="45954"/>
    <lineage>
        <taxon>Eukaryota</taxon>
        <taxon>Metazoa</taxon>
        <taxon>Spiralia</taxon>
        <taxon>Lophotrochozoa</taxon>
        <taxon>Mollusca</taxon>
        <taxon>Bivalvia</taxon>
        <taxon>Autobranchia</taxon>
        <taxon>Heteroconchia</taxon>
        <taxon>Euheterodonta</taxon>
        <taxon>Imparidentia</taxon>
        <taxon>Neoheterodontei</taxon>
        <taxon>Myida</taxon>
        <taxon>Dreissenoidea</taxon>
        <taxon>Dreissenidae</taxon>
        <taxon>Dreissena</taxon>
    </lineage>
</organism>
<name>A0A9D4FK20_DREPO</name>
<dbReference type="EMBL" id="JAIWYP010000007">
    <property type="protein sequence ID" value="KAH3798643.1"/>
    <property type="molecule type" value="Genomic_DNA"/>
</dbReference>
<evidence type="ECO:0000313" key="2">
    <source>
        <dbReference type="Proteomes" id="UP000828390"/>
    </source>
</evidence>
<reference evidence="1" key="2">
    <citation type="submission" date="2020-11" db="EMBL/GenBank/DDBJ databases">
        <authorList>
            <person name="McCartney M.A."/>
            <person name="Auch B."/>
            <person name="Kono T."/>
            <person name="Mallez S."/>
            <person name="Becker A."/>
            <person name="Gohl D.M."/>
            <person name="Silverstein K.A.T."/>
            <person name="Koren S."/>
            <person name="Bechman K.B."/>
            <person name="Herman A."/>
            <person name="Abrahante J.E."/>
            <person name="Garbe J."/>
        </authorList>
    </citation>
    <scope>NUCLEOTIDE SEQUENCE</scope>
    <source>
        <strain evidence="1">Duluth1</strain>
        <tissue evidence="1">Whole animal</tissue>
    </source>
</reference>
<proteinExistence type="predicted"/>
<accession>A0A9D4FK20</accession>
<protein>
    <submittedName>
        <fullName evidence="1">Uncharacterized protein</fullName>
    </submittedName>
</protein>
<comment type="caution">
    <text evidence="1">The sequence shown here is derived from an EMBL/GenBank/DDBJ whole genome shotgun (WGS) entry which is preliminary data.</text>
</comment>
<dbReference type="AlphaFoldDB" id="A0A9D4FK20"/>
<reference evidence="1" key="1">
    <citation type="journal article" date="2019" name="bioRxiv">
        <title>The Genome of the Zebra Mussel, Dreissena polymorpha: A Resource for Invasive Species Research.</title>
        <authorList>
            <person name="McCartney M.A."/>
            <person name="Auch B."/>
            <person name="Kono T."/>
            <person name="Mallez S."/>
            <person name="Zhang Y."/>
            <person name="Obille A."/>
            <person name="Becker A."/>
            <person name="Abrahante J.E."/>
            <person name="Garbe J."/>
            <person name="Badalamenti J.P."/>
            <person name="Herman A."/>
            <person name="Mangelson H."/>
            <person name="Liachko I."/>
            <person name="Sullivan S."/>
            <person name="Sone E.D."/>
            <person name="Koren S."/>
            <person name="Silverstein K.A.T."/>
            <person name="Beckman K.B."/>
            <person name="Gohl D.M."/>
        </authorList>
    </citation>
    <scope>NUCLEOTIDE SEQUENCE</scope>
    <source>
        <strain evidence="1">Duluth1</strain>
        <tissue evidence="1">Whole animal</tissue>
    </source>
</reference>
<sequence>MTRQSRQWTSIAISFPTKQRLCKALVISKLPFGCETWTLHSDTDRMIQAFEHKWLR</sequence>
<dbReference type="Proteomes" id="UP000828390">
    <property type="component" value="Unassembled WGS sequence"/>
</dbReference>
<keyword evidence="2" id="KW-1185">Reference proteome</keyword>
<evidence type="ECO:0000313" key="1">
    <source>
        <dbReference type="EMBL" id="KAH3798643.1"/>
    </source>
</evidence>
<gene>
    <name evidence="1" type="ORF">DPMN_152244</name>
</gene>